<evidence type="ECO:0000313" key="2">
    <source>
        <dbReference type="Proteomes" id="UP001178507"/>
    </source>
</evidence>
<dbReference type="AlphaFoldDB" id="A0AA36IK50"/>
<dbReference type="Gene3D" id="1.10.510.10">
    <property type="entry name" value="Transferase(Phosphotransferase) domain 1"/>
    <property type="match status" value="1"/>
</dbReference>
<dbReference type="Proteomes" id="UP001178507">
    <property type="component" value="Unassembled WGS sequence"/>
</dbReference>
<name>A0AA36IK50_9DINO</name>
<dbReference type="InterPro" id="IPR011009">
    <property type="entry name" value="Kinase-like_dom_sf"/>
</dbReference>
<organism evidence="1 2">
    <name type="scientific">Effrenium voratum</name>
    <dbReference type="NCBI Taxonomy" id="2562239"/>
    <lineage>
        <taxon>Eukaryota</taxon>
        <taxon>Sar</taxon>
        <taxon>Alveolata</taxon>
        <taxon>Dinophyceae</taxon>
        <taxon>Suessiales</taxon>
        <taxon>Symbiodiniaceae</taxon>
        <taxon>Effrenium</taxon>
    </lineage>
</organism>
<reference evidence="1" key="1">
    <citation type="submission" date="2023-08" db="EMBL/GenBank/DDBJ databases">
        <authorList>
            <person name="Chen Y."/>
            <person name="Shah S."/>
            <person name="Dougan E. K."/>
            <person name="Thang M."/>
            <person name="Chan C."/>
        </authorList>
    </citation>
    <scope>NUCLEOTIDE SEQUENCE</scope>
</reference>
<evidence type="ECO:0008006" key="3">
    <source>
        <dbReference type="Google" id="ProtNLM"/>
    </source>
</evidence>
<gene>
    <name evidence="1" type="ORF">EVOR1521_LOCUS13846</name>
</gene>
<protein>
    <recommendedName>
        <fullName evidence="3">Protein kinase domain-containing protein</fullName>
    </recommendedName>
</protein>
<sequence length="97" mass="10373">MVNVATLGRGARGPVISIRRNDGTGSTFALKRSTQHEAQALKALASCRNIVALQEAFHHGGQVIARLECMEGGSFRAYLRARPPGRVSEVTLIPMSG</sequence>
<proteinExistence type="predicted"/>
<keyword evidence="2" id="KW-1185">Reference proteome</keyword>
<dbReference type="SUPFAM" id="SSF56112">
    <property type="entry name" value="Protein kinase-like (PK-like)"/>
    <property type="match status" value="1"/>
</dbReference>
<accession>A0AA36IK50</accession>
<comment type="caution">
    <text evidence="1">The sequence shown here is derived from an EMBL/GenBank/DDBJ whole genome shotgun (WGS) entry which is preliminary data.</text>
</comment>
<evidence type="ECO:0000313" key="1">
    <source>
        <dbReference type="EMBL" id="CAJ1387857.1"/>
    </source>
</evidence>
<dbReference type="EMBL" id="CAUJNA010001591">
    <property type="protein sequence ID" value="CAJ1387857.1"/>
    <property type="molecule type" value="Genomic_DNA"/>
</dbReference>